<protein>
    <submittedName>
        <fullName evidence="1">Uncharacterized protein</fullName>
    </submittedName>
</protein>
<evidence type="ECO:0000313" key="2">
    <source>
        <dbReference type="Proteomes" id="UP001302652"/>
    </source>
</evidence>
<keyword evidence="2" id="KW-1185">Reference proteome</keyword>
<sequence length="41" mass="4566">MIDLATAMGAALWLVRIVFSRSERRKLDAAMQALDSVTDSR</sequence>
<organism evidence="1 2">
    <name type="scientific">Paraburkholderia kirstenboschensis</name>
    <dbReference type="NCBI Taxonomy" id="1245436"/>
    <lineage>
        <taxon>Bacteria</taxon>
        <taxon>Pseudomonadati</taxon>
        <taxon>Pseudomonadota</taxon>
        <taxon>Betaproteobacteria</taxon>
        <taxon>Burkholderiales</taxon>
        <taxon>Burkholderiaceae</taxon>
        <taxon>Paraburkholderia</taxon>
    </lineage>
</organism>
<reference evidence="1 2" key="1">
    <citation type="submission" date="2023-10" db="EMBL/GenBank/DDBJ databases">
        <title>Surface-active antibiotics is a multifunctional adaptation for post-fire microbes.</title>
        <authorList>
            <person name="Liu M.D."/>
            <person name="Du Y."/>
            <person name="Koupaei S.K."/>
            <person name="Kim N.R."/>
            <person name="Zhang W."/>
            <person name="Traxler M.F."/>
        </authorList>
    </citation>
    <scope>NUCLEOTIDE SEQUENCE [LARGE SCALE GENOMIC DNA]</scope>
    <source>
        <strain evidence="1 2">F3</strain>
    </source>
</reference>
<gene>
    <name evidence="1" type="ORF">RW095_36600</name>
</gene>
<proteinExistence type="predicted"/>
<name>A0ABZ0EM78_9BURK</name>
<dbReference type="RefSeq" id="WP_317020602.1">
    <property type="nucleotide sequence ID" value="NZ_CP136513.1"/>
</dbReference>
<evidence type="ECO:0000313" key="1">
    <source>
        <dbReference type="EMBL" id="WOD18282.1"/>
    </source>
</evidence>
<dbReference type="Proteomes" id="UP001302652">
    <property type="component" value="Chromosome 1"/>
</dbReference>
<dbReference type="EMBL" id="CP136513">
    <property type="protein sequence ID" value="WOD18282.1"/>
    <property type="molecule type" value="Genomic_DNA"/>
</dbReference>
<accession>A0ABZ0EM78</accession>